<proteinExistence type="inferred from homology"/>
<evidence type="ECO:0000256" key="4">
    <source>
        <dbReference type="ARBA" id="ARBA00022490"/>
    </source>
</evidence>
<evidence type="ECO:0000256" key="10">
    <source>
        <dbReference type="ARBA" id="ARBA00023315"/>
    </source>
</evidence>
<evidence type="ECO:0000256" key="3">
    <source>
        <dbReference type="ARBA" id="ARBA00012333"/>
    </source>
</evidence>
<dbReference type="HAMAP" id="MF_01815">
    <property type="entry name" value="FabH"/>
    <property type="match status" value="1"/>
</dbReference>
<dbReference type="GO" id="GO:0044550">
    <property type="term" value="P:secondary metabolite biosynthetic process"/>
    <property type="evidence" value="ECO:0007669"/>
    <property type="project" value="TreeGrafter"/>
</dbReference>
<evidence type="ECO:0000256" key="6">
    <source>
        <dbReference type="ARBA" id="ARBA00022679"/>
    </source>
</evidence>
<evidence type="ECO:0000256" key="9">
    <source>
        <dbReference type="ARBA" id="ARBA00023160"/>
    </source>
</evidence>
<dbReference type="SUPFAM" id="SSF53901">
    <property type="entry name" value="Thiolase-like"/>
    <property type="match status" value="1"/>
</dbReference>
<dbReference type="InterPro" id="IPR013747">
    <property type="entry name" value="ACP_syn_III_C"/>
</dbReference>
<dbReference type="GO" id="GO:0004315">
    <property type="term" value="F:3-oxoacyl-[acyl-carrier-protein] synthase activity"/>
    <property type="evidence" value="ECO:0007669"/>
    <property type="project" value="InterPro"/>
</dbReference>
<evidence type="ECO:0000259" key="11">
    <source>
        <dbReference type="Pfam" id="PF08541"/>
    </source>
</evidence>
<dbReference type="AlphaFoldDB" id="A0A381N5N3"/>
<keyword evidence="9" id="KW-0275">Fatty acid biosynthesis</keyword>
<accession>A0A381N5N3</accession>
<keyword evidence="6" id="KW-0808">Transferase</keyword>
<dbReference type="NCBIfam" id="NF006829">
    <property type="entry name" value="PRK09352.1"/>
    <property type="match status" value="1"/>
</dbReference>
<protein>
    <recommendedName>
        <fullName evidence="3">beta-ketoacyl-[acyl-carrier-protein] synthase III</fullName>
        <ecNumber evidence="3">2.3.1.180</ecNumber>
    </recommendedName>
</protein>
<keyword evidence="4" id="KW-0963">Cytoplasm</keyword>
<dbReference type="Gene3D" id="3.40.47.10">
    <property type="match status" value="1"/>
</dbReference>
<name>A0A381N5N3_9ZZZZ</name>
<dbReference type="CDD" id="cd00830">
    <property type="entry name" value="KAS_III"/>
    <property type="match status" value="1"/>
</dbReference>
<dbReference type="PANTHER" id="PTHR34069:SF2">
    <property type="entry name" value="BETA-KETOACYL-[ACYL-CARRIER-PROTEIN] SYNTHASE III"/>
    <property type="match status" value="1"/>
</dbReference>
<keyword evidence="7" id="KW-0276">Fatty acid metabolism</keyword>
<dbReference type="NCBIfam" id="TIGR00747">
    <property type="entry name" value="fabH"/>
    <property type="match status" value="1"/>
</dbReference>
<dbReference type="GO" id="GO:0006633">
    <property type="term" value="P:fatty acid biosynthetic process"/>
    <property type="evidence" value="ECO:0007669"/>
    <property type="project" value="UniProtKB-KW"/>
</dbReference>
<evidence type="ECO:0000256" key="7">
    <source>
        <dbReference type="ARBA" id="ARBA00022832"/>
    </source>
</evidence>
<evidence type="ECO:0000256" key="5">
    <source>
        <dbReference type="ARBA" id="ARBA00022516"/>
    </source>
</evidence>
<evidence type="ECO:0000256" key="1">
    <source>
        <dbReference type="ARBA" id="ARBA00005194"/>
    </source>
</evidence>
<reference evidence="13" key="1">
    <citation type="submission" date="2018-05" db="EMBL/GenBank/DDBJ databases">
        <authorList>
            <person name="Lanie J.A."/>
            <person name="Ng W.-L."/>
            <person name="Kazmierczak K.M."/>
            <person name="Andrzejewski T.M."/>
            <person name="Davidsen T.M."/>
            <person name="Wayne K.J."/>
            <person name="Tettelin H."/>
            <person name="Glass J.I."/>
            <person name="Rusch D."/>
            <person name="Podicherti R."/>
            <person name="Tsui H.-C.T."/>
            <person name="Winkler M.E."/>
        </authorList>
    </citation>
    <scope>NUCLEOTIDE SEQUENCE</scope>
</reference>
<evidence type="ECO:0000256" key="2">
    <source>
        <dbReference type="ARBA" id="ARBA00008642"/>
    </source>
</evidence>
<dbReference type="PANTHER" id="PTHR34069">
    <property type="entry name" value="3-OXOACYL-[ACYL-CARRIER-PROTEIN] SYNTHASE 3"/>
    <property type="match status" value="1"/>
</dbReference>
<dbReference type="InterPro" id="IPR004655">
    <property type="entry name" value="FabH"/>
</dbReference>
<dbReference type="InterPro" id="IPR013751">
    <property type="entry name" value="ACP_syn_III_N"/>
</dbReference>
<comment type="similarity">
    <text evidence="2">Belongs to the thiolase-like superfamily. FabH family.</text>
</comment>
<dbReference type="FunFam" id="3.40.47.10:FF:000004">
    <property type="entry name" value="3-oxoacyl-[acyl-carrier-protein] synthase 3"/>
    <property type="match status" value="1"/>
</dbReference>
<feature type="domain" description="Beta-ketoacyl-[acyl-carrier-protein] synthase III N-terminal" evidence="12">
    <location>
        <begin position="106"/>
        <end position="184"/>
    </location>
</feature>
<evidence type="ECO:0000259" key="12">
    <source>
        <dbReference type="Pfam" id="PF08545"/>
    </source>
</evidence>
<dbReference type="InterPro" id="IPR016039">
    <property type="entry name" value="Thiolase-like"/>
</dbReference>
<organism evidence="13">
    <name type="scientific">marine metagenome</name>
    <dbReference type="NCBI Taxonomy" id="408172"/>
    <lineage>
        <taxon>unclassified sequences</taxon>
        <taxon>metagenomes</taxon>
        <taxon>ecological metagenomes</taxon>
    </lineage>
</organism>
<keyword evidence="8" id="KW-0443">Lipid metabolism</keyword>
<dbReference type="Pfam" id="PF08541">
    <property type="entry name" value="ACP_syn_III_C"/>
    <property type="match status" value="1"/>
</dbReference>
<dbReference type="Pfam" id="PF08545">
    <property type="entry name" value="ACP_syn_III"/>
    <property type="match status" value="1"/>
</dbReference>
<dbReference type="GO" id="GO:0033818">
    <property type="term" value="F:beta-ketoacyl-acyl-carrier-protein synthase III activity"/>
    <property type="evidence" value="ECO:0007669"/>
    <property type="project" value="UniProtKB-EC"/>
</dbReference>
<comment type="pathway">
    <text evidence="1">Lipid metabolism; fatty acid biosynthesis.</text>
</comment>
<feature type="domain" description="Beta-ketoacyl-[acyl-carrier-protein] synthase III C-terminal" evidence="11">
    <location>
        <begin position="236"/>
        <end position="325"/>
    </location>
</feature>
<keyword evidence="5" id="KW-0444">Lipid biosynthesis</keyword>
<evidence type="ECO:0000313" key="13">
    <source>
        <dbReference type="EMBL" id="SUZ49912.1"/>
    </source>
</evidence>
<sequence>MKAVITTTARYVPERIMTNFDLEKIVKTSDEWIRTRTGISERHVVEKGQTSSFMATKVAKILLHKSKTSPEDIDLIIIATVTPDMLFPATAALVQDNIGAHKAWGFDLSGACTGFLYALETGRLLVESGKYNKAIVIGVDTMSSIMDYTDRNTCVLFGDGAGGVLLESSKKENSVMDSILSLDGSGGKYLHMPAGGSLLPASHDTVDKKLHYLKQEGKTVFKFAVKKMADVCSEILERNGLTGEKIKLFIPHQANKRIIDAAAQRCGFTEKQVFININKYGNTTAATIPIGLDEAVEDGVIQNDDLILLSAFGAGFSWGSMLLRWG</sequence>
<dbReference type="EC" id="2.3.1.180" evidence="3"/>
<dbReference type="EMBL" id="UINC01000143">
    <property type="protein sequence ID" value="SUZ49912.1"/>
    <property type="molecule type" value="Genomic_DNA"/>
</dbReference>
<evidence type="ECO:0000256" key="8">
    <source>
        <dbReference type="ARBA" id="ARBA00023098"/>
    </source>
</evidence>
<gene>
    <name evidence="13" type="ORF">METZ01_LOCUS2766</name>
</gene>
<keyword evidence="10" id="KW-0012">Acyltransferase</keyword>